<comment type="function">
    <text evidence="7">Required for the induction the katG gene for catalase. Involved in the response to hydrogen peroxide.</text>
</comment>
<evidence type="ECO:0000256" key="6">
    <source>
        <dbReference type="ARBA" id="ARBA00040885"/>
    </source>
</evidence>
<keyword evidence="4" id="KW-0010">Activator</keyword>
<evidence type="ECO:0000259" key="8">
    <source>
        <dbReference type="PROSITE" id="PS50931"/>
    </source>
</evidence>
<comment type="similarity">
    <text evidence="1">Belongs to the LysR transcriptional regulatory family.</text>
</comment>
<protein>
    <recommendedName>
        <fullName evidence="6">Probable hydrogen peroxide-inducible genes activator</fullName>
    </recommendedName>
</protein>
<evidence type="ECO:0000256" key="2">
    <source>
        <dbReference type="ARBA" id="ARBA00023015"/>
    </source>
</evidence>
<keyword evidence="2" id="KW-0805">Transcription regulation</keyword>
<dbReference type="InterPro" id="IPR036388">
    <property type="entry name" value="WH-like_DNA-bd_sf"/>
</dbReference>
<evidence type="ECO:0000313" key="10">
    <source>
        <dbReference type="Proteomes" id="UP000192739"/>
    </source>
</evidence>
<dbReference type="SUPFAM" id="SSF46785">
    <property type="entry name" value="Winged helix' DNA-binding domain"/>
    <property type="match status" value="1"/>
</dbReference>
<dbReference type="GO" id="GO:0003700">
    <property type="term" value="F:DNA-binding transcription factor activity"/>
    <property type="evidence" value="ECO:0007669"/>
    <property type="project" value="InterPro"/>
</dbReference>
<dbReference type="AlphaFoldDB" id="A0A1E3SF99"/>
<evidence type="ECO:0000256" key="5">
    <source>
        <dbReference type="ARBA" id="ARBA00023163"/>
    </source>
</evidence>
<organism evidence="9 10">
    <name type="scientific">Mycobacterium intermedium</name>
    <dbReference type="NCBI Taxonomy" id="28445"/>
    <lineage>
        <taxon>Bacteria</taxon>
        <taxon>Bacillati</taxon>
        <taxon>Actinomycetota</taxon>
        <taxon>Actinomycetes</taxon>
        <taxon>Mycobacteriales</taxon>
        <taxon>Mycobacteriaceae</taxon>
        <taxon>Mycobacterium</taxon>
        <taxon>Mycobacterium simiae complex</taxon>
    </lineage>
</organism>
<comment type="caution">
    <text evidence="9">The sequence shown here is derived from an EMBL/GenBank/DDBJ whole genome shotgun (WGS) entry which is preliminary data.</text>
</comment>
<keyword evidence="10" id="KW-1185">Reference proteome</keyword>
<dbReference type="PROSITE" id="PS50931">
    <property type="entry name" value="HTH_LYSR"/>
    <property type="match status" value="1"/>
</dbReference>
<proteinExistence type="inferred from homology"/>
<dbReference type="GO" id="GO:0032993">
    <property type="term" value="C:protein-DNA complex"/>
    <property type="evidence" value="ECO:0007669"/>
    <property type="project" value="TreeGrafter"/>
</dbReference>
<dbReference type="OrthoDB" id="3176554at2"/>
<evidence type="ECO:0000313" key="9">
    <source>
        <dbReference type="EMBL" id="ORB10594.1"/>
    </source>
</evidence>
<sequence>MELRQLRYFVAVAEELHFGRAAERLHIAGPSLSQQIKALERDLKLQLFHRNRREVTLTASGAALLPKVRELLASAEELRTQANGLTDSQPVRIGYVNWRPPDLVERTSGVAQLRVDTWLLPSHTQATRVAERALDLAICWVQRRDLDEQQLDARLIGADLLYAVGPGSDASPVAAQDVLVLLDSDESSWSSWNRFAEQFAGDTGARSERCEDGGVTGTAFFAHVRRFAGPVLNNVRDQNKPLPTGLVRRPIMNPQPCWTWSLVSRRDERRPSVVAVIEALSQSEPDLRRSLRQGAAWLPQDDPYLH</sequence>
<dbReference type="Proteomes" id="UP000192739">
    <property type="component" value="Unassembled WGS sequence"/>
</dbReference>
<dbReference type="FunFam" id="1.10.10.10:FF:000001">
    <property type="entry name" value="LysR family transcriptional regulator"/>
    <property type="match status" value="1"/>
</dbReference>
<dbReference type="Pfam" id="PF00126">
    <property type="entry name" value="HTH_1"/>
    <property type="match status" value="1"/>
</dbReference>
<dbReference type="EMBL" id="MVHT01000001">
    <property type="protein sequence ID" value="ORB10594.1"/>
    <property type="molecule type" value="Genomic_DNA"/>
</dbReference>
<dbReference type="PANTHER" id="PTHR30346">
    <property type="entry name" value="TRANSCRIPTIONAL DUAL REGULATOR HCAR-RELATED"/>
    <property type="match status" value="1"/>
</dbReference>
<dbReference type="RefSeq" id="WP_069419256.1">
    <property type="nucleotide sequence ID" value="NZ_CBCRZH010000003.1"/>
</dbReference>
<dbReference type="PANTHER" id="PTHR30346:SF0">
    <property type="entry name" value="HCA OPERON TRANSCRIPTIONAL ACTIVATOR HCAR"/>
    <property type="match status" value="1"/>
</dbReference>
<dbReference type="STRING" id="28445.BHQ20_11455"/>
<reference evidence="9 10" key="1">
    <citation type="submission" date="2017-02" db="EMBL/GenBank/DDBJ databases">
        <title>The new phylogeny of genus Mycobacterium.</title>
        <authorList>
            <person name="Tortoli E."/>
            <person name="Trovato A."/>
            <person name="Cirillo D.M."/>
        </authorList>
    </citation>
    <scope>NUCLEOTIDE SEQUENCE [LARGE SCALE GENOMIC DNA]</scope>
    <source>
        <strain evidence="9 10">DSM 44049</strain>
    </source>
</reference>
<evidence type="ECO:0000256" key="4">
    <source>
        <dbReference type="ARBA" id="ARBA00023159"/>
    </source>
</evidence>
<dbReference type="Gene3D" id="1.10.10.10">
    <property type="entry name" value="Winged helix-like DNA-binding domain superfamily/Winged helix DNA-binding domain"/>
    <property type="match status" value="1"/>
</dbReference>
<feature type="domain" description="HTH lysR-type" evidence="8">
    <location>
        <begin position="1"/>
        <end position="58"/>
    </location>
</feature>
<dbReference type="GO" id="GO:0003677">
    <property type="term" value="F:DNA binding"/>
    <property type="evidence" value="ECO:0007669"/>
    <property type="project" value="UniProtKB-KW"/>
</dbReference>
<evidence type="ECO:0000256" key="1">
    <source>
        <dbReference type="ARBA" id="ARBA00009437"/>
    </source>
</evidence>
<keyword evidence="3" id="KW-0238">DNA-binding</keyword>
<name>A0A1E3SF99_MYCIE</name>
<accession>A0A1E3SF99</accession>
<dbReference type="InterPro" id="IPR036390">
    <property type="entry name" value="WH_DNA-bd_sf"/>
</dbReference>
<keyword evidence="5" id="KW-0804">Transcription</keyword>
<evidence type="ECO:0000256" key="7">
    <source>
        <dbReference type="ARBA" id="ARBA00056658"/>
    </source>
</evidence>
<evidence type="ECO:0000256" key="3">
    <source>
        <dbReference type="ARBA" id="ARBA00023125"/>
    </source>
</evidence>
<dbReference type="InterPro" id="IPR000847">
    <property type="entry name" value="LysR_HTH_N"/>
</dbReference>
<dbReference type="PRINTS" id="PR00039">
    <property type="entry name" value="HTHLYSR"/>
</dbReference>
<gene>
    <name evidence="9" type="ORF">BST27_00195</name>
</gene>